<evidence type="ECO:0000256" key="3">
    <source>
        <dbReference type="ARBA" id="ARBA00009263"/>
    </source>
</evidence>
<protein>
    <recommendedName>
        <fullName evidence="4 7">GDP-mannose 4,6-dehydratase</fullName>
        <ecNumber evidence="4 7">4.2.1.47</ecNumber>
    </recommendedName>
    <alternativeName>
        <fullName evidence="7">GDP-D-mannose dehydratase</fullName>
    </alternativeName>
</protein>
<dbReference type="PANTHER" id="PTHR43715">
    <property type="entry name" value="GDP-MANNOSE 4,6-DEHYDRATASE"/>
    <property type="match status" value="1"/>
</dbReference>
<dbReference type="EMBL" id="LNKT01000009">
    <property type="protein sequence ID" value="KYJ86981.1"/>
    <property type="molecule type" value="Genomic_DNA"/>
</dbReference>
<comment type="cofactor">
    <cofactor evidence="2 7">
        <name>NADP(+)</name>
        <dbReference type="ChEBI" id="CHEBI:58349"/>
    </cofactor>
</comment>
<evidence type="ECO:0000256" key="6">
    <source>
        <dbReference type="ARBA" id="ARBA00059383"/>
    </source>
</evidence>
<comment type="function">
    <text evidence="6 7">Catalyzes the conversion of GDP-D-mannose to GDP-4-dehydro-6-deoxy-D-mannose.</text>
</comment>
<evidence type="ECO:0000259" key="8">
    <source>
        <dbReference type="Pfam" id="PF16363"/>
    </source>
</evidence>
<feature type="domain" description="NAD(P)-binding" evidence="8">
    <location>
        <begin position="8"/>
        <end position="355"/>
    </location>
</feature>
<comment type="catalytic activity">
    <reaction evidence="1 7">
        <text>GDP-alpha-D-mannose = GDP-4-dehydro-alpha-D-rhamnose + H2O</text>
        <dbReference type="Rhea" id="RHEA:23820"/>
        <dbReference type="ChEBI" id="CHEBI:15377"/>
        <dbReference type="ChEBI" id="CHEBI:57527"/>
        <dbReference type="ChEBI" id="CHEBI:57964"/>
        <dbReference type="EC" id="4.2.1.47"/>
    </reaction>
</comment>
<name>A0A151CHI8_9BACT</name>
<dbReference type="OrthoDB" id="9779041at2"/>
<dbReference type="Gene3D" id="3.40.50.720">
    <property type="entry name" value="NAD(P)-binding Rossmann-like Domain"/>
    <property type="match status" value="1"/>
</dbReference>
<dbReference type="GO" id="GO:0070401">
    <property type="term" value="F:NADP+ binding"/>
    <property type="evidence" value="ECO:0007669"/>
    <property type="project" value="UniProtKB-UniRule"/>
</dbReference>
<gene>
    <name evidence="7" type="primary">gmd</name>
    <name evidence="9" type="ORF">AS592_00285</name>
</gene>
<dbReference type="NCBIfam" id="TIGR01472">
    <property type="entry name" value="gmd"/>
    <property type="match status" value="1"/>
</dbReference>
<evidence type="ECO:0000256" key="7">
    <source>
        <dbReference type="HAMAP-Rule" id="MF_00955"/>
    </source>
</evidence>
<dbReference type="SUPFAM" id="SSF51735">
    <property type="entry name" value="NAD(P)-binding Rossmann-fold domains"/>
    <property type="match status" value="1"/>
</dbReference>
<dbReference type="RefSeq" id="WP_067329687.1">
    <property type="nucleotide sequence ID" value="NZ_LNKT01000009.1"/>
</dbReference>
<dbReference type="AlphaFoldDB" id="A0A151CHI8"/>
<evidence type="ECO:0000256" key="4">
    <source>
        <dbReference type="ARBA" id="ARBA00011989"/>
    </source>
</evidence>
<dbReference type="InterPro" id="IPR006368">
    <property type="entry name" value="GDP_Man_deHydtase"/>
</dbReference>
<keyword evidence="10" id="KW-1185">Reference proteome</keyword>
<accession>A0A151CHI8</accession>
<keyword evidence="7" id="KW-0521">NADP</keyword>
<dbReference type="InterPro" id="IPR016040">
    <property type="entry name" value="NAD(P)-bd_dom"/>
</dbReference>
<dbReference type="GO" id="GO:0008446">
    <property type="term" value="F:GDP-mannose 4,6-dehydratase activity"/>
    <property type="evidence" value="ECO:0007669"/>
    <property type="project" value="UniProtKB-UniRule"/>
</dbReference>
<dbReference type="HAMAP" id="MF_00955">
    <property type="entry name" value="GDP_Man_dehydratase"/>
    <property type="match status" value="1"/>
</dbReference>
<evidence type="ECO:0000256" key="2">
    <source>
        <dbReference type="ARBA" id="ARBA00001937"/>
    </source>
</evidence>
<keyword evidence="5 7" id="KW-0456">Lyase</keyword>
<dbReference type="FunFam" id="3.40.50.720:FF:000924">
    <property type="entry name" value="GDP-mannose 4,6 dehydratase"/>
    <property type="match status" value="1"/>
</dbReference>
<evidence type="ECO:0000313" key="10">
    <source>
        <dbReference type="Proteomes" id="UP000075359"/>
    </source>
</evidence>
<dbReference type="PANTHER" id="PTHR43715:SF1">
    <property type="entry name" value="GDP-MANNOSE 4,6 DEHYDRATASE"/>
    <property type="match status" value="1"/>
</dbReference>
<proteinExistence type="inferred from homology"/>
<dbReference type="EC" id="4.2.1.47" evidence="4 7"/>
<comment type="similarity">
    <text evidence="3 7">Belongs to the NAD(P)-dependent epimerase/dehydratase family. GDP-mannose 4,6-dehydratase subfamily.</text>
</comment>
<dbReference type="Pfam" id="PF16363">
    <property type="entry name" value="GDP_Man_Dehyd"/>
    <property type="match status" value="1"/>
</dbReference>
<comment type="caution">
    <text evidence="9">The sequence shown here is derived from an EMBL/GenBank/DDBJ whole genome shotgun (WGS) entry which is preliminary data.</text>
</comment>
<organism evidence="9 10">
    <name type="scientific">Sulfurovum riftiae</name>
    <dbReference type="NCBI Taxonomy" id="1630136"/>
    <lineage>
        <taxon>Bacteria</taxon>
        <taxon>Pseudomonadati</taxon>
        <taxon>Campylobacterota</taxon>
        <taxon>Epsilonproteobacteria</taxon>
        <taxon>Campylobacterales</taxon>
        <taxon>Sulfurovaceae</taxon>
        <taxon>Sulfurovum</taxon>
    </lineage>
</organism>
<evidence type="ECO:0000313" key="9">
    <source>
        <dbReference type="EMBL" id="KYJ86981.1"/>
    </source>
</evidence>
<comment type="caution">
    <text evidence="7">Lacks conserved residue(s) required for the propagation of feature annotation.</text>
</comment>
<dbReference type="GO" id="GO:0042351">
    <property type="term" value="P:'de novo' GDP-L-fucose biosynthetic process"/>
    <property type="evidence" value="ECO:0007669"/>
    <property type="project" value="TreeGrafter"/>
</dbReference>
<dbReference type="STRING" id="1630136.AS592_00285"/>
<dbReference type="Gene3D" id="3.90.25.10">
    <property type="entry name" value="UDP-galactose 4-epimerase, domain 1"/>
    <property type="match status" value="1"/>
</dbReference>
<dbReference type="CDD" id="cd05260">
    <property type="entry name" value="GDP_MD_SDR_e"/>
    <property type="match status" value="1"/>
</dbReference>
<sequence>MSKQKVALITGITGQDGSYLAEFLLKKGYIVHGIKRRASLFNTDRIDHLYQDPHVENRHFILHYGEMTDSMNLTRIIQEVQPDEIYNLAAMSHVAVSFETPEYVANADGTGTLRILEAVKLLGLTEKTRIYQASTSELYGKVQETPQSETTPFYPRSPYAVAKMYAYWITVNYREAYGMFACNGILFNHESPVRGETFVTRKITRAASKIALGLQDKLYLGNLDAKRDWGHAKDYVRMMWLILQADEAEDWVIATGQTTTVRDFVRMSFKFVGIELEFEGEGINEKGYIKSIDAERMNSLGLTPEHLTLNAVLVEVDEKYFRPTEVDLLLGDPTKAETKLGWRREYKLEELVNDMMESDLHLMTKDQYLKDGGYTIMNYFE</sequence>
<evidence type="ECO:0000256" key="1">
    <source>
        <dbReference type="ARBA" id="ARBA00000188"/>
    </source>
</evidence>
<dbReference type="Proteomes" id="UP000075359">
    <property type="component" value="Unassembled WGS sequence"/>
</dbReference>
<dbReference type="InterPro" id="IPR036291">
    <property type="entry name" value="NAD(P)-bd_dom_sf"/>
</dbReference>
<evidence type="ECO:0000256" key="5">
    <source>
        <dbReference type="ARBA" id="ARBA00023239"/>
    </source>
</evidence>
<reference evidence="9 10" key="1">
    <citation type="submission" date="2015-11" db="EMBL/GenBank/DDBJ databases">
        <title>Draft genome of Sulfurovum riftiae 1812E, a member of the Epsilonproteobacteria isolated from the tube of the deep-sea hydrothermal vent tubewom Riftia pachyptila.</title>
        <authorList>
            <person name="Vetriani C."/>
            <person name="Giovannelli D."/>
        </authorList>
    </citation>
    <scope>NUCLEOTIDE SEQUENCE [LARGE SCALE GENOMIC DNA]</scope>
    <source>
        <strain evidence="9 10">1812E</strain>
    </source>
</reference>